<dbReference type="AlphaFoldDB" id="K5VVP2"/>
<name>K5VVP2_PHACS</name>
<proteinExistence type="predicted"/>
<evidence type="ECO:0000313" key="1">
    <source>
        <dbReference type="EMBL" id="EKM50649.1"/>
    </source>
</evidence>
<evidence type="ECO:0000313" key="2">
    <source>
        <dbReference type="Proteomes" id="UP000008370"/>
    </source>
</evidence>
<dbReference type="InParanoid" id="K5VVP2"/>
<dbReference type="Proteomes" id="UP000008370">
    <property type="component" value="Unassembled WGS sequence"/>
</dbReference>
<dbReference type="RefSeq" id="XP_007400917.1">
    <property type="nucleotide sequence ID" value="XM_007400855.1"/>
</dbReference>
<gene>
    <name evidence="1" type="ORF">PHACADRAFT_264029</name>
</gene>
<reference evidence="1 2" key="1">
    <citation type="journal article" date="2012" name="BMC Genomics">
        <title>Comparative genomics of the white-rot fungi, Phanerochaete carnosa and P. chrysosporium, to elucidate the genetic basis of the distinct wood types they colonize.</title>
        <authorList>
            <person name="Suzuki H."/>
            <person name="MacDonald J."/>
            <person name="Syed K."/>
            <person name="Salamov A."/>
            <person name="Hori C."/>
            <person name="Aerts A."/>
            <person name="Henrissat B."/>
            <person name="Wiebenga A."/>
            <person name="vanKuyk P.A."/>
            <person name="Barry K."/>
            <person name="Lindquist E."/>
            <person name="LaButti K."/>
            <person name="Lapidus A."/>
            <person name="Lucas S."/>
            <person name="Coutinho P."/>
            <person name="Gong Y."/>
            <person name="Samejima M."/>
            <person name="Mahadevan R."/>
            <person name="Abou-Zaid M."/>
            <person name="de Vries R.P."/>
            <person name="Igarashi K."/>
            <person name="Yadav J.S."/>
            <person name="Grigoriev I.V."/>
            <person name="Master E.R."/>
        </authorList>
    </citation>
    <scope>NUCLEOTIDE SEQUENCE [LARGE SCALE GENOMIC DNA]</scope>
    <source>
        <strain evidence="1 2">HHB-10118-sp</strain>
    </source>
</reference>
<organism evidence="1 2">
    <name type="scientific">Phanerochaete carnosa (strain HHB-10118-sp)</name>
    <name type="common">White-rot fungus</name>
    <name type="synonym">Peniophora carnosa</name>
    <dbReference type="NCBI Taxonomy" id="650164"/>
    <lineage>
        <taxon>Eukaryota</taxon>
        <taxon>Fungi</taxon>
        <taxon>Dikarya</taxon>
        <taxon>Basidiomycota</taxon>
        <taxon>Agaricomycotina</taxon>
        <taxon>Agaricomycetes</taxon>
        <taxon>Polyporales</taxon>
        <taxon>Phanerochaetaceae</taxon>
        <taxon>Phanerochaete</taxon>
    </lineage>
</organism>
<dbReference type="KEGG" id="pco:PHACADRAFT_264029"/>
<protein>
    <submittedName>
        <fullName evidence="1">Uncharacterized protein</fullName>
    </submittedName>
</protein>
<accession>K5VVP2</accession>
<dbReference type="EMBL" id="JH930478">
    <property type="protein sequence ID" value="EKM50649.1"/>
    <property type="molecule type" value="Genomic_DNA"/>
</dbReference>
<dbReference type="GeneID" id="18918726"/>
<dbReference type="HOGENOM" id="CLU_1161496_0_0_1"/>
<sequence>MLPEEADIDPMFWGYCVGGFVVSIDVAEAFARRSDIGVLELIDRFRNAKKEDYDRQGWWKLSESPINASKRINNWLLDRHPDDFASLPFPGVQVVFFYWRQEEREKWNARQKDLGSPPKLADGWYLLFKCRDAYTLDELVRVRSVDSVEETEKRKFREYLLNDLQVLGSETKAEGREQALPWISLFDYSGLCFVWFRPGGRRDKDIRHIVDPEEKQAYFKKFFETQRRQVDAIMAERAG</sequence>
<keyword evidence="2" id="KW-1185">Reference proteome</keyword>